<evidence type="ECO:0000313" key="2">
    <source>
        <dbReference type="Proteomes" id="UP001444071"/>
    </source>
</evidence>
<proteinExistence type="predicted"/>
<comment type="caution">
    <text evidence="1">The sequence shown here is derived from an EMBL/GenBank/DDBJ whole genome shotgun (WGS) entry which is preliminary data.</text>
</comment>
<accession>A0ABV0WZY6</accession>
<dbReference type="Proteomes" id="UP001444071">
    <property type="component" value="Unassembled WGS sequence"/>
</dbReference>
<keyword evidence="2" id="KW-1185">Reference proteome</keyword>
<sequence>MSNLKCLHRHLSGWHSVVLKRRIRMGKAVALCDWRRQLKAWQAWRAVVWAERNQREVARTEEQLRTEKRQVMVNVKVKGSQLAFTTPTSCTIYSALQKYSC</sequence>
<organism evidence="1 2">
    <name type="scientific">Xenotaenia resolanae</name>
    <dbReference type="NCBI Taxonomy" id="208358"/>
    <lineage>
        <taxon>Eukaryota</taxon>
        <taxon>Metazoa</taxon>
        <taxon>Chordata</taxon>
        <taxon>Craniata</taxon>
        <taxon>Vertebrata</taxon>
        <taxon>Euteleostomi</taxon>
        <taxon>Actinopterygii</taxon>
        <taxon>Neopterygii</taxon>
        <taxon>Teleostei</taxon>
        <taxon>Neoteleostei</taxon>
        <taxon>Acanthomorphata</taxon>
        <taxon>Ovalentaria</taxon>
        <taxon>Atherinomorphae</taxon>
        <taxon>Cyprinodontiformes</taxon>
        <taxon>Goodeidae</taxon>
        <taxon>Xenotaenia</taxon>
    </lineage>
</organism>
<gene>
    <name evidence="1" type="ORF">XENORESO_021158</name>
</gene>
<evidence type="ECO:0000313" key="1">
    <source>
        <dbReference type="EMBL" id="MEQ2274423.1"/>
    </source>
</evidence>
<protein>
    <submittedName>
        <fullName evidence="1">Uncharacterized protein</fullName>
    </submittedName>
</protein>
<reference evidence="1 2" key="1">
    <citation type="submission" date="2021-06" db="EMBL/GenBank/DDBJ databases">
        <authorList>
            <person name="Palmer J.M."/>
        </authorList>
    </citation>
    <scope>NUCLEOTIDE SEQUENCE [LARGE SCALE GENOMIC DNA]</scope>
    <source>
        <strain evidence="1 2">XR_2019</strain>
        <tissue evidence="1">Muscle</tissue>
    </source>
</reference>
<dbReference type="EMBL" id="JAHRIM010078756">
    <property type="protein sequence ID" value="MEQ2274423.1"/>
    <property type="molecule type" value="Genomic_DNA"/>
</dbReference>
<name>A0ABV0WZY6_9TELE</name>